<dbReference type="PROSITE" id="PS50850">
    <property type="entry name" value="MFS"/>
    <property type="match status" value="1"/>
</dbReference>
<evidence type="ECO:0000256" key="5">
    <source>
        <dbReference type="ARBA" id="ARBA00023136"/>
    </source>
</evidence>
<dbReference type="GO" id="GO:0022857">
    <property type="term" value="F:transmembrane transporter activity"/>
    <property type="evidence" value="ECO:0007669"/>
    <property type="project" value="InterPro"/>
</dbReference>
<gene>
    <name evidence="8" type="ORF">SAMN04488505_102884</name>
</gene>
<evidence type="ECO:0000256" key="4">
    <source>
        <dbReference type="ARBA" id="ARBA00022989"/>
    </source>
</evidence>
<dbReference type="EMBL" id="FOBB01000002">
    <property type="protein sequence ID" value="SEL69795.1"/>
    <property type="molecule type" value="Genomic_DNA"/>
</dbReference>
<dbReference type="InterPro" id="IPR020846">
    <property type="entry name" value="MFS_dom"/>
</dbReference>
<reference evidence="8 9" key="1">
    <citation type="submission" date="2016-10" db="EMBL/GenBank/DDBJ databases">
        <authorList>
            <person name="de Groot N.N."/>
        </authorList>
    </citation>
    <scope>NUCLEOTIDE SEQUENCE [LARGE SCALE GENOMIC DNA]</scope>
    <source>
        <strain evidence="8 9">DSM 21039</strain>
    </source>
</reference>
<dbReference type="Pfam" id="PF07690">
    <property type="entry name" value="MFS_1"/>
    <property type="match status" value="1"/>
</dbReference>
<dbReference type="OrthoDB" id="199773at2"/>
<evidence type="ECO:0000313" key="9">
    <source>
        <dbReference type="Proteomes" id="UP000198984"/>
    </source>
</evidence>
<dbReference type="Proteomes" id="UP000198984">
    <property type="component" value="Unassembled WGS sequence"/>
</dbReference>
<evidence type="ECO:0000256" key="2">
    <source>
        <dbReference type="ARBA" id="ARBA00022475"/>
    </source>
</evidence>
<dbReference type="InterPro" id="IPR050189">
    <property type="entry name" value="MFS_Efflux_Transporters"/>
</dbReference>
<dbReference type="Gene3D" id="1.20.1250.20">
    <property type="entry name" value="MFS general substrate transporter like domains"/>
    <property type="match status" value="1"/>
</dbReference>
<feature type="transmembrane region" description="Helical" evidence="6">
    <location>
        <begin position="69"/>
        <end position="87"/>
    </location>
</feature>
<keyword evidence="4 6" id="KW-1133">Transmembrane helix</keyword>
<feature type="domain" description="Major facilitator superfamily (MFS) profile" evidence="7">
    <location>
        <begin position="4"/>
        <end position="377"/>
    </location>
</feature>
<feature type="transmembrane region" description="Helical" evidence="6">
    <location>
        <begin position="327"/>
        <end position="350"/>
    </location>
</feature>
<evidence type="ECO:0000259" key="7">
    <source>
        <dbReference type="PROSITE" id="PS50850"/>
    </source>
</evidence>
<feature type="transmembrane region" description="Helical" evidence="6">
    <location>
        <begin position="42"/>
        <end position="62"/>
    </location>
</feature>
<feature type="transmembrane region" description="Helical" evidence="6">
    <location>
        <begin position="237"/>
        <end position="257"/>
    </location>
</feature>
<dbReference type="RefSeq" id="WP_089910941.1">
    <property type="nucleotide sequence ID" value="NZ_FOBB01000002.1"/>
</dbReference>
<keyword evidence="3 6" id="KW-0812">Transmembrane</keyword>
<dbReference type="STRING" id="573321.SAMN04488505_102884"/>
<proteinExistence type="predicted"/>
<comment type="subcellular location">
    <subcellularLocation>
        <location evidence="1">Cell membrane</location>
        <topology evidence="1">Multi-pass membrane protein</topology>
    </subcellularLocation>
</comment>
<evidence type="ECO:0000313" key="8">
    <source>
        <dbReference type="EMBL" id="SEL69795.1"/>
    </source>
</evidence>
<dbReference type="SUPFAM" id="SSF103473">
    <property type="entry name" value="MFS general substrate transporter"/>
    <property type="match status" value="1"/>
</dbReference>
<dbReference type="PANTHER" id="PTHR43124">
    <property type="entry name" value="PURINE EFFLUX PUMP PBUE"/>
    <property type="match status" value="1"/>
</dbReference>
<evidence type="ECO:0000256" key="1">
    <source>
        <dbReference type="ARBA" id="ARBA00004651"/>
    </source>
</evidence>
<keyword evidence="5 6" id="KW-0472">Membrane</keyword>
<keyword evidence="2" id="KW-1003">Cell membrane</keyword>
<feature type="transmembrane region" description="Helical" evidence="6">
    <location>
        <begin position="93"/>
        <end position="116"/>
    </location>
</feature>
<dbReference type="GO" id="GO:0005886">
    <property type="term" value="C:plasma membrane"/>
    <property type="evidence" value="ECO:0007669"/>
    <property type="project" value="UniProtKB-SubCell"/>
</dbReference>
<name>A0A1H7SB80_9BACT</name>
<feature type="transmembrane region" description="Helical" evidence="6">
    <location>
        <begin position="269"/>
        <end position="289"/>
    </location>
</feature>
<feature type="transmembrane region" description="Helical" evidence="6">
    <location>
        <begin position="295"/>
        <end position="315"/>
    </location>
</feature>
<evidence type="ECO:0000256" key="6">
    <source>
        <dbReference type="SAM" id="Phobius"/>
    </source>
</evidence>
<keyword evidence="9" id="KW-1185">Reference proteome</keyword>
<dbReference type="CDD" id="cd17324">
    <property type="entry name" value="MFS_NepI_like"/>
    <property type="match status" value="1"/>
</dbReference>
<organism evidence="8 9">
    <name type="scientific">Chitinophaga rupis</name>
    <dbReference type="NCBI Taxonomy" id="573321"/>
    <lineage>
        <taxon>Bacteria</taxon>
        <taxon>Pseudomonadati</taxon>
        <taxon>Bacteroidota</taxon>
        <taxon>Chitinophagia</taxon>
        <taxon>Chitinophagales</taxon>
        <taxon>Chitinophagaceae</taxon>
        <taxon>Chitinophaga</taxon>
    </lineage>
</organism>
<sequence>MKRSILILALGGFGIITTEFSVIGILPVLAKAFQIPIDTAGWLLSGFALTIAVTGPFTVLLTSRINRKWLMTGALAVFVCSNIVSALSPNFTVLMIARIVPALLHPVFWSVAIATASRQVAPKDVPKAVAVVMGAISVGTVLGVPLTTYIADLVNWQAAFITAGIINLVALAMLVTYIPSMPVTEKNTQRSQVGSLANPQLWVNLLATIIMIAGMFSTYGYLAAFLSKVSLMNGKEISLMLLLFGGASVAGNWLAGILLSKNVMLTTRLFIVALICVHMLAYFFGGMFVPVTAIVTLWGLIHTGGFLICQTRISAEAPEAPELATSLMVSFGNAGFALGSFLGGMVITHFGIQNVVWMSILCLLAALAFSFVFIKKRAAGTATFAKEKGAAIAA</sequence>
<evidence type="ECO:0000256" key="3">
    <source>
        <dbReference type="ARBA" id="ARBA00022692"/>
    </source>
</evidence>
<feature type="transmembrane region" description="Helical" evidence="6">
    <location>
        <begin position="201"/>
        <end position="225"/>
    </location>
</feature>
<dbReference type="InterPro" id="IPR011701">
    <property type="entry name" value="MFS"/>
</dbReference>
<feature type="transmembrane region" description="Helical" evidence="6">
    <location>
        <begin position="128"/>
        <end position="150"/>
    </location>
</feature>
<dbReference type="AlphaFoldDB" id="A0A1H7SB80"/>
<feature type="transmembrane region" description="Helical" evidence="6">
    <location>
        <begin position="356"/>
        <end position="374"/>
    </location>
</feature>
<protein>
    <submittedName>
        <fullName evidence="8">Predicted arabinose efflux permease, MFS family</fullName>
    </submittedName>
</protein>
<feature type="transmembrane region" description="Helical" evidence="6">
    <location>
        <begin position="156"/>
        <end position="180"/>
    </location>
</feature>
<dbReference type="InterPro" id="IPR036259">
    <property type="entry name" value="MFS_trans_sf"/>
</dbReference>
<accession>A0A1H7SB80</accession>
<dbReference type="PANTHER" id="PTHR43124:SF3">
    <property type="entry name" value="CHLORAMPHENICOL EFFLUX PUMP RV0191"/>
    <property type="match status" value="1"/>
</dbReference>